<evidence type="ECO:0000313" key="4">
    <source>
        <dbReference type="EMBL" id="KKK86873.1"/>
    </source>
</evidence>
<evidence type="ECO:0000256" key="3">
    <source>
        <dbReference type="ARBA" id="ARBA00023002"/>
    </source>
</evidence>
<dbReference type="InterPro" id="IPR027417">
    <property type="entry name" value="P-loop_NTPase"/>
</dbReference>
<evidence type="ECO:0000256" key="2">
    <source>
        <dbReference type="ARBA" id="ARBA00022643"/>
    </source>
</evidence>
<keyword evidence="1" id="KW-0285">Flavoprotein</keyword>
<comment type="caution">
    <text evidence="4">The sequence shown here is derived from an EMBL/GenBank/DDBJ whole genome shotgun (WGS) entry which is preliminary data.</text>
</comment>
<protein>
    <submittedName>
        <fullName evidence="4">Uncharacterized protein</fullName>
    </submittedName>
</protein>
<dbReference type="AlphaFoldDB" id="A0A0F8YZN5"/>
<accession>A0A0F8YZN5</accession>
<dbReference type="PANTHER" id="PTHR32332">
    <property type="entry name" value="2-NITROPROPANE DIOXYGENASE"/>
    <property type="match status" value="1"/>
</dbReference>
<dbReference type="Gene3D" id="3.40.50.300">
    <property type="entry name" value="P-loop containing nucleotide triphosphate hydrolases"/>
    <property type="match status" value="1"/>
</dbReference>
<organism evidence="4">
    <name type="scientific">marine sediment metagenome</name>
    <dbReference type="NCBI Taxonomy" id="412755"/>
    <lineage>
        <taxon>unclassified sequences</taxon>
        <taxon>metagenomes</taxon>
        <taxon>ecological metagenomes</taxon>
    </lineage>
</organism>
<proteinExistence type="predicted"/>
<dbReference type="SUPFAM" id="SSF51412">
    <property type="entry name" value="Inosine monophosphate dehydrogenase (IMPDH)"/>
    <property type="match status" value="1"/>
</dbReference>
<dbReference type="Gene3D" id="3.20.20.70">
    <property type="entry name" value="Aldolase class I"/>
    <property type="match status" value="1"/>
</dbReference>
<dbReference type="Pfam" id="PF03060">
    <property type="entry name" value="NMO"/>
    <property type="match status" value="1"/>
</dbReference>
<keyword evidence="3" id="KW-0560">Oxidoreductase</keyword>
<name>A0A0F8YZN5_9ZZZZ</name>
<dbReference type="EMBL" id="LAZR01050658">
    <property type="protein sequence ID" value="KKK86873.1"/>
    <property type="molecule type" value="Genomic_DNA"/>
</dbReference>
<dbReference type="InterPro" id="IPR004136">
    <property type="entry name" value="NMO"/>
</dbReference>
<feature type="non-terminal residue" evidence="4">
    <location>
        <position position="332"/>
    </location>
</feature>
<keyword evidence="2" id="KW-0288">FMN</keyword>
<gene>
    <name evidence="4" type="ORF">LCGC14_2758890</name>
</gene>
<sequence>MAKPTLRTKLCDILGIEYPVILAGMGGVSRHKLVAAVSEAGGLGIVGAATMGPDELRDEIRKIRELTDKPFGVDILLPAMAPTPQGASTASGGGRGEGDIPRNWRDMLPAPQLEFAASLRSKFDLPDVAPEFPTPSGRRERTIFGPGFTRSQIDTILEEKVPVFASGLGNPAPYVEEFHAAGAQFVTIDNVGKWWALRLAADGKSPGIDVVVLGGEHGDLPLKPHVGAMIADLIVDQGISAIIDISDWIDAEQRKFVGDFATRLFQRKKRDVSPLHLVLEEAQDFIPQKGFPKGTPEEQRIASRMAHAIHRIVKVGRNYGLGVSLLSQRAAS</sequence>
<dbReference type="PANTHER" id="PTHR32332:SF20">
    <property type="entry name" value="2-NITROPROPANE DIOXYGENASE-LIKE PROTEIN"/>
    <property type="match status" value="1"/>
</dbReference>
<dbReference type="GO" id="GO:0018580">
    <property type="term" value="F:nitronate monooxygenase activity"/>
    <property type="evidence" value="ECO:0007669"/>
    <property type="project" value="InterPro"/>
</dbReference>
<reference evidence="4" key="1">
    <citation type="journal article" date="2015" name="Nature">
        <title>Complex archaea that bridge the gap between prokaryotes and eukaryotes.</title>
        <authorList>
            <person name="Spang A."/>
            <person name="Saw J.H."/>
            <person name="Jorgensen S.L."/>
            <person name="Zaremba-Niedzwiedzka K."/>
            <person name="Martijn J."/>
            <person name="Lind A.E."/>
            <person name="van Eijk R."/>
            <person name="Schleper C."/>
            <person name="Guy L."/>
            <person name="Ettema T.J."/>
        </authorList>
    </citation>
    <scope>NUCLEOTIDE SEQUENCE</scope>
</reference>
<dbReference type="CDD" id="cd04730">
    <property type="entry name" value="NPD_like"/>
    <property type="match status" value="1"/>
</dbReference>
<evidence type="ECO:0000256" key="1">
    <source>
        <dbReference type="ARBA" id="ARBA00022630"/>
    </source>
</evidence>
<dbReference type="InterPro" id="IPR013785">
    <property type="entry name" value="Aldolase_TIM"/>
</dbReference>